<keyword evidence="3" id="KW-1185">Reference proteome</keyword>
<dbReference type="Proteomes" id="UP000292781">
    <property type="component" value="Unassembled WGS sequence"/>
</dbReference>
<sequence length="143" mass="15393">MKIAVFAVAAMALALAGCARAPNVTIGSGGEVVLHRSVAVASGGEVRLDFAAAINEDCSPVLPLPTVRVAREPEHGTIRARRVDDHPVFFAPNPRKACNVRKVPGNLVTYQAARGWVGVDHVAYDMFYPLGRQFHIEVDVHVK</sequence>
<gene>
    <name evidence="2" type="ORF">EYW49_20995</name>
</gene>
<proteinExistence type="predicted"/>
<protein>
    <recommendedName>
        <fullName evidence="4">Lipoprotein</fullName>
    </recommendedName>
</protein>
<evidence type="ECO:0008006" key="4">
    <source>
        <dbReference type="Google" id="ProtNLM"/>
    </source>
</evidence>
<dbReference type="EMBL" id="SJFN01000048">
    <property type="protein sequence ID" value="TBW33004.1"/>
    <property type="molecule type" value="Genomic_DNA"/>
</dbReference>
<reference evidence="2 3" key="1">
    <citation type="submission" date="2019-02" db="EMBL/GenBank/DDBJ databases">
        <title>Siculibacillus lacustris gen. nov., sp. nov., a new rosette-forming bacterium isolated from a freshwater crater lake (Lake St. Ana, Romania).</title>
        <authorList>
            <person name="Felfoldi T."/>
            <person name="Marton Z."/>
            <person name="Szabo A."/>
            <person name="Mentes A."/>
            <person name="Boka K."/>
            <person name="Marialigeti K."/>
            <person name="Mathe I."/>
            <person name="Koncz M."/>
            <person name="Schumann P."/>
            <person name="Toth E."/>
        </authorList>
    </citation>
    <scope>NUCLEOTIDE SEQUENCE [LARGE SCALE GENOMIC DNA]</scope>
    <source>
        <strain evidence="2 3">SA-279</strain>
    </source>
</reference>
<dbReference type="RefSeq" id="WP_131311591.1">
    <property type="nucleotide sequence ID" value="NZ_SJFN01000048.1"/>
</dbReference>
<dbReference type="OrthoDB" id="7569565at2"/>
<accession>A0A4Q9VEF9</accession>
<dbReference type="PROSITE" id="PS51257">
    <property type="entry name" value="PROKAR_LIPOPROTEIN"/>
    <property type="match status" value="1"/>
</dbReference>
<feature type="signal peptide" evidence="1">
    <location>
        <begin position="1"/>
        <end position="21"/>
    </location>
</feature>
<evidence type="ECO:0000256" key="1">
    <source>
        <dbReference type="SAM" id="SignalP"/>
    </source>
</evidence>
<evidence type="ECO:0000313" key="3">
    <source>
        <dbReference type="Proteomes" id="UP000292781"/>
    </source>
</evidence>
<feature type="chain" id="PRO_5020798259" description="Lipoprotein" evidence="1">
    <location>
        <begin position="22"/>
        <end position="143"/>
    </location>
</feature>
<dbReference type="AlphaFoldDB" id="A0A4Q9VEF9"/>
<keyword evidence="1" id="KW-0732">Signal</keyword>
<evidence type="ECO:0000313" key="2">
    <source>
        <dbReference type="EMBL" id="TBW33004.1"/>
    </source>
</evidence>
<comment type="caution">
    <text evidence="2">The sequence shown here is derived from an EMBL/GenBank/DDBJ whole genome shotgun (WGS) entry which is preliminary data.</text>
</comment>
<organism evidence="2 3">
    <name type="scientific">Siculibacillus lacustris</name>
    <dbReference type="NCBI Taxonomy" id="1549641"/>
    <lineage>
        <taxon>Bacteria</taxon>
        <taxon>Pseudomonadati</taxon>
        <taxon>Pseudomonadota</taxon>
        <taxon>Alphaproteobacteria</taxon>
        <taxon>Hyphomicrobiales</taxon>
        <taxon>Ancalomicrobiaceae</taxon>
        <taxon>Siculibacillus</taxon>
    </lineage>
</organism>
<name>A0A4Q9VEF9_9HYPH</name>